<gene>
    <name evidence="2" type="ORF">JAAARDRAFT_195367</name>
</gene>
<feature type="compositionally biased region" description="Polar residues" evidence="1">
    <location>
        <begin position="22"/>
        <end position="39"/>
    </location>
</feature>
<feature type="compositionally biased region" description="Low complexity" evidence="1">
    <location>
        <begin position="7"/>
        <end position="18"/>
    </location>
</feature>
<dbReference type="InParanoid" id="A0A067PQT1"/>
<dbReference type="OrthoDB" id="2690296at2759"/>
<accession>A0A067PQT1</accession>
<feature type="compositionally biased region" description="Polar residues" evidence="1">
    <location>
        <begin position="163"/>
        <end position="173"/>
    </location>
</feature>
<feature type="region of interest" description="Disordered" evidence="1">
    <location>
        <begin position="263"/>
        <end position="377"/>
    </location>
</feature>
<reference evidence="3" key="1">
    <citation type="journal article" date="2014" name="Proc. Natl. Acad. Sci. U.S.A.">
        <title>Extensive sampling of basidiomycete genomes demonstrates inadequacy of the white-rot/brown-rot paradigm for wood decay fungi.</title>
        <authorList>
            <person name="Riley R."/>
            <person name="Salamov A.A."/>
            <person name="Brown D.W."/>
            <person name="Nagy L.G."/>
            <person name="Floudas D."/>
            <person name="Held B.W."/>
            <person name="Levasseur A."/>
            <person name="Lombard V."/>
            <person name="Morin E."/>
            <person name="Otillar R."/>
            <person name="Lindquist E.A."/>
            <person name="Sun H."/>
            <person name="LaButti K.M."/>
            <person name="Schmutz J."/>
            <person name="Jabbour D."/>
            <person name="Luo H."/>
            <person name="Baker S.E."/>
            <person name="Pisabarro A.G."/>
            <person name="Walton J.D."/>
            <person name="Blanchette R.A."/>
            <person name="Henrissat B."/>
            <person name="Martin F."/>
            <person name="Cullen D."/>
            <person name="Hibbett D.S."/>
            <person name="Grigoriev I.V."/>
        </authorList>
    </citation>
    <scope>NUCLEOTIDE SEQUENCE [LARGE SCALE GENOMIC DNA]</scope>
    <source>
        <strain evidence="3">MUCL 33604</strain>
    </source>
</reference>
<proteinExistence type="predicted"/>
<dbReference type="EMBL" id="KL197723">
    <property type="protein sequence ID" value="KDQ56170.1"/>
    <property type="molecule type" value="Genomic_DNA"/>
</dbReference>
<feature type="region of interest" description="Disordered" evidence="1">
    <location>
        <begin position="1"/>
        <end position="65"/>
    </location>
</feature>
<feature type="region of interest" description="Disordered" evidence="1">
    <location>
        <begin position="163"/>
        <end position="184"/>
    </location>
</feature>
<dbReference type="STRING" id="933084.A0A067PQT1"/>
<protein>
    <submittedName>
        <fullName evidence="2">Uncharacterized protein</fullName>
    </submittedName>
</protein>
<keyword evidence="3" id="KW-1185">Reference proteome</keyword>
<organism evidence="2 3">
    <name type="scientific">Jaapia argillacea MUCL 33604</name>
    <dbReference type="NCBI Taxonomy" id="933084"/>
    <lineage>
        <taxon>Eukaryota</taxon>
        <taxon>Fungi</taxon>
        <taxon>Dikarya</taxon>
        <taxon>Basidiomycota</taxon>
        <taxon>Agaricomycotina</taxon>
        <taxon>Agaricomycetes</taxon>
        <taxon>Agaricomycetidae</taxon>
        <taxon>Jaapiales</taxon>
        <taxon>Jaapiaceae</taxon>
        <taxon>Jaapia</taxon>
    </lineage>
</organism>
<dbReference type="AlphaFoldDB" id="A0A067PQT1"/>
<feature type="compositionally biased region" description="Basic residues" evidence="1">
    <location>
        <begin position="351"/>
        <end position="363"/>
    </location>
</feature>
<evidence type="ECO:0000313" key="3">
    <source>
        <dbReference type="Proteomes" id="UP000027265"/>
    </source>
</evidence>
<sequence>MSKSTHPPARTTTRTTAPVALNTRSCVTQVRSKSLTSAVDTHGVQAPTPEGGHSNHESLRSEPTVSPRCSFAEVVTEGVTPPASCRLDRVAAVIPPQDDGAIVILNSNNKNNDLSIIAEGSVGTKPMSEFERACDDDHGWTPIKRKAWKAKSLDSLIRARKASSGNEMNNDLTQKGKKVKKPPTPPINYQKQAMAEANARLSKEELSRMKWRKAQKIGEGPSGKNKGPDPRNWGNANLSESDLDIDVQKVAMANWKLIKSLGGEANRKFEFTSEDEPETGQGGKSDFDKKPSMNGNSSADKAAAVSVASVPQHSKPKSKCPRVPAKSVPPPSNSEEEDNFINQSESEPIRPKKWKEHLGKASRGRPSGSKNLEPPRK</sequence>
<name>A0A067PQT1_9AGAM</name>
<evidence type="ECO:0000256" key="1">
    <source>
        <dbReference type="SAM" id="MobiDB-lite"/>
    </source>
</evidence>
<dbReference type="Proteomes" id="UP000027265">
    <property type="component" value="Unassembled WGS sequence"/>
</dbReference>
<evidence type="ECO:0000313" key="2">
    <source>
        <dbReference type="EMBL" id="KDQ56170.1"/>
    </source>
</evidence>
<feature type="compositionally biased region" description="Low complexity" evidence="1">
    <location>
        <begin position="297"/>
        <end position="310"/>
    </location>
</feature>
<dbReference type="HOGENOM" id="CLU_733750_0_0_1"/>
<feature type="region of interest" description="Disordered" evidence="1">
    <location>
        <begin position="210"/>
        <end position="237"/>
    </location>
</feature>